<dbReference type="AlphaFoldDB" id="A0A139N416"/>
<evidence type="ECO:0000313" key="3">
    <source>
        <dbReference type="EMBL" id="KXT70534.1"/>
    </source>
</evidence>
<dbReference type="InterPro" id="IPR022385">
    <property type="entry name" value="Rhs_assc_core"/>
</dbReference>
<dbReference type="Pfam" id="PF25023">
    <property type="entry name" value="TEN_YD-shell"/>
    <property type="match status" value="1"/>
</dbReference>
<sequence>MTVSDGAGKELSKLSYTYDLAGNKLTSTETVDGKESQTRFTYDDHNRLTKLEGPDGTITYTYDKNGNRIASEKNSEKLDYIYDTENRLLAIKDKKGLLMAALYDGDDNRVFTASRKEGKNTYQLFQRKPKDTKSGRKSPYTAPSGEQHSLFWYGFTQNVLQALSTLPQTIGSIWHSIFDDVSTAYHQKVAKDRATKEGIVVNPPELGNLPGQGEVTYASQVQDVLIPYTTREDTYNYYEERNYVNDVNREHTEVLETYDHDGKARETYSYGKGRASYLNNQTGDSYNYLTNQSASVTGLTKDGQAVASTSYNLYGARKTSTDTTGNPFAYNGEARDDTGLDYLRARYYDSQGGTFLSEDSYPGEDTDPLSQNRYSYVQNNPVNYTDPSGHNMVWLC</sequence>
<dbReference type="PATRIC" id="fig|45634.12.peg.643"/>
<evidence type="ECO:0000259" key="2">
    <source>
        <dbReference type="Pfam" id="PF25023"/>
    </source>
</evidence>
<dbReference type="NCBIfam" id="TIGR03696">
    <property type="entry name" value="Rhs_assc_core"/>
    <property type="match status" value="1"/>
</dbReference>
<keyword evidence="1" id="KW-0677">Repeat</keyword>
<evidence type="ECO:0000256" key="1">
    <source>
        <dbReference type="ARBA" id="ARBA00022737"/>
    </source>
</evidence>
<dbReference type="EMBL" id="LQRD01000023">
    <property type="protein sequence ID" value="KXT70534.1"/>
    <property type="molecule type" value="Genomic_DNA"/>
</dbReference>
<dbReference type="InterPro" id="IPR056823">
    <property type="entry name" value="TEN-like_YD-shell"/>
</dbReference>
<dbReference type="PANTHER" id="PTHR32305">
    <property type="match status" value="1"/>
</dbReference>
<dbReference type="NCBIfam" id="TIGR01643">
    <property type="entry name" value="YD_repeat_2x"/>
    <property type="match status" value="1"/>
</dbReference>
<dbReference type="STRING" id="45634.SCRDD08_00618"/>
<dbReference type="Gene3D" id="2.180.10.10">
    <property type="entry name" value="RHS repeat-associated core"/>
    <property type="match status" value="2"/>
</dbReference>
<name>A0A139N416_STRCR</name>
<protein>
    <recommendedName>
        <fullName evidence="2">Teneurin-like YD-shell domain-containing protein</fullName>
    </recommendedName>
</protein>
<dbReference type="PANTHER" id="PTHR32305:SF17">
    <property type="entry name" value="TRNA NUCLEASE WAPA"/>
    <property type="match status" value="1"/>
</dbReference>
<gene>
    <name evidence="3" type="ORF">SCRDD08_00618</name>
</gene>
<feature type="domain" description="Teneurin-like YD-shell" evidence="2">
    <location>
        <begin position="12"/>
        <end position="101"/>
    </location>
</feature>
<accession>A0A139N416</accession>
<dbReference type="RefSeq" id="WP_061422391.1">
    <property type="nucleotide sequence ID" value="NZ_KQ969062.1"/>
</dbReference>
<proteinExistence type="predicted"/>
<dbReference type="InterPro" id="IPR050708">
    <property type="entry name" value="T6SS_VgrG/RHS"/>
</dbReference>
<dbReference type="InterPro" id="IPR006530">
    <property type="entry name" value="YD"/>
</dbReference>
<evidence type="ECO:0000313" key="4">
    <source>
        <dbReference type="Proteomes" id="UP000070377"/>
    </source>
</evidence>
<reference evidence="3 4" key="1">
    <citation type="submission" date="2016-01" db="EMBL/GenBank/DDBJ databases">
        <title>Highly variable Streptococcus oralis are common among viridans streptococci isolated from primates.</title>
        <authorList>
            <person name="Denapaite D."/>
            <person name="Rieger M."/>
            <person name="Koendgen S."/>
            <person name="Brueckner R."/>
            <person name="Ochigava I."/>
            <person name="Kappeler P."/>
            <person name="Maetz-Rensing K."/>
            <person name="Leendertz F."/>
            <person name="Hakenbeck R."/>
        </authorList>
    </citation>
    <scope>NUCLEOTIDE SEQUENCE [LARGE SCALE GENOMIC DNA]</scope>
    <source>
        <strain evidence="3 4">DD08</strain>
    </source>
</reference>
<comment type="caution">
    <text evidence="3">The sequence shown here is derived from an EMBL/GenBank/DDBJ whole genome shotgun (WGS) entry which is preliminary data.</text>
</comment>
<organism evidence="3 4">
    <name type="scientific">Streptococcus cristatus</name>
    <dbReference type="NCBI Taxonomy" id="45634"/>
    <lineage>
        <taxon>Bacteria</taxon>
        <taxon>Bacillati</taxon>
        <taxon>Bacillota</taxon>
        <taxon>Bacilli</taxon>
        <taxon>Lactobacillales</taxon>
        <taxon>Streptococcaceae</taxon>
        <taxon>Streptococcus</taxon>
    </lineage>
</organism>
<dbReference type="Proteomes" id="UP000070377">
    <property type="component" value="Unassembled WGS sequence"/>
</dbReference>